<dbReference type="GO" id="GO:0005829">
    <property type="term" value="C:cytosol"/>
    <property type="evidence" value="ECO:0007669"/>
    <property type="project" value="TreeGrafter"/>
</dbReference>
<proteinExistence type="inferred from homology"/>
<evidence type="ECO:0000313" key="10">
    <source>
        <dbReference type="EMBL" id="ABG51106.1"/>
    </source>
</evidence>
<keyword evidence="6 8" id="KW-0100">Branched-chain amino acid biosynthesis</keyword>
<dbReference type="EMBL" id="CP000393">
    <property type="protein sequence ID" value="ABG51106.1"/>
    <property type="molecule type" value="Genomic_DNA"/>
</dbReference>
<dbReference type="EC" id="2.2.1.6" evidence="8"/>
<gene>
    <name evidence="10" type="ordered locus">Tery_1850</name>
</gene>
<dbReference type="InterPro" id="IPR054480">
    <property type="entry name" value="AHAS_small-like_ACT"/>
</dbReference>
<dbReference type="InterPro" id="IPR045865">
    <property type="entry name" value="ACT-like_dom_sf"/>
</dbReference>
<evidence type="ECO:0000256" key="4">
    <source>
        <dbReference type="ARBA" id="ARBA00011744"/>
    </source>
</evidence>
<evidence type="ECO:0000256" key="2">
    <source>
        <dbReference type="ARBA" id="ARBA00005025"/>
    </source>
</evidence>
<evidence type="ECO:0000256" key="1">
    <source>
        <dbReference type="ARBA" id="ARBA00004974"/>
    </source>
</evidence>
<dbReference type="CDD" id="cd04878">
    <property type="entry name" value="ACT_AHAS"/>
    <property type="match status" value="1"/>
</dbReference>
<dbReference type="NCBIfam" id="TIGR00119">
    <property type="entry name" value="acolac_sm"/>
    <property type="match status" value="1"/>
</dbReference>
<dbReference type="STRING" id="203124.Tery_1850"/>
<dbReference type="InterPro" id="IPR039557">
    <property type="entry name" value="AHAS_ACT"/>
</dbReference>
<dbReference type="KEGG" id="ter:Tery_1850"/>
<comment type="subunit">
    <text evidence="4 8">Dimer of large and small chains.</text>
</comment>
<comment type="function">
    <text evidence="8">Catalyzes the conversion of 2 pyruvate molecules into acetolactate in the first common step of the biosynthetic pathway of the branched-amino acids such as leucine, isoleucine, and valine.</text>
</comment>
<dbReference type="FunFam" id="3.30.70.260:FF:000001">
    <property type="entry name" value="Acetolactate synthase, small subunit"/>
    <property type="match status" value="1"/>
</dbReference>
<comment type="catalytic activity">
    <reaction evidence="7 8">
        <text>2 pyruvate + H(+) = (2S)-2-acetolactate + CO2</text>
        <dbReference type="Rhea" id="RHEA:25249"/>
        <dbReference type="ChEBI" id="CHEBI:15361"/>
        <dbReference type="ChEBI" id="CHEBI:15378"/>
        <dbReference type="ChEBI" id="CHEBI:16526"/>
        <dbReference type="ChEBI" id="CHEBI:58476"/>
        <dbReference type="EC" id="2.2.1.6"/>
    </reaction>
</comment>
<evidence type="ECO:0000256" key="3">
    <source>
        <dbReference type="ARBA" id="ARBA00006341"/>
    </source>
</evidence>
<dbReference type="Pfam" id="PF22629">
    <property type="entry name" value="ACT_AHAS_ss"/>
    <property type="match status" value="1"/>
</dbReference>
<dbReference type="GO" id="GO:0009099">
    <property type="term" value="P:L-valine biosynthetic process"/>
    <property type="evidence" value="ECO:0007669"/>
    <property type="project" value="UniProtKB-UniRule"/>
</dbReference>
<accession>Q114G8</accession>
<dbReference type="GO" id="GO:0009097">
    <property type="term" value="P:isoleucine biosynthetic process"/>
    <property type="evidence" value="ECO:0007669"/>
    <property type="project" value="UniProtKB-UniRule"/>
</dbReference>
<dbReference type="SUPFAM" id="SSF55021">
    <property type="entry name" value="ACT-like"/>
    <property type="match status" value="2"/>
</dbReference>
<dbReference type="GO" id="GO:0003984">
    <property type="term" value="F:acetolactate synthase activity"/>
    <property type="evidence" value="ECO:0007669"/>
    <property type="project" value="UniProtKB-UniRule"/>
</dbReference>
<dbReference type="RefSeq" id="WP_011611481.1">
    <property type="nucleotide sequence ID" value="NC_008312.1"/>
</dbReference>
<keyword evidence="5 8" id="KW-0028">Amino-acid biosynthesis</keyword>
<dbReference type="InterPro" id="IPR027271">
    <property type="entry name" value="Acetolactate_synth/TF_NikR_C"/>
</dbReference>
<dbReference type="PANTHER" id="PTHR30239:SF0">
    <property type="entry name" value="ACETOLACTATE SYNTHASE SMALL SUBUNIT 1, CHLOROPLASTIC"/>
    <property type="match status" value="1"/>
</dbReference>
<dbReference type="UniPathway" id="UPA00049">
    <property type="reaction ID" value="UER00059"/>
</dbReference>
<dbReference type="FunFam" id="3.30.70.1150:FF:000001">
    <property type="entry name" value="Acetolactate synthase small subunit"/>
    <property type="match status" value="1"/>
</dbReference>
<comment type="pathway">
    <text evidence="2 8">Amino-acid biosynthesis; L-valine biosynthesis; L-valine from pyruvate: step 1/4.</text>
</comment>
<evidence type="ECO:0000256" key="5">
    <source>
        <dbReference type="ARBA" id="ARBA00022605"/>
    </source>
</evidence>
<dbReference type="AlphaFoldDB" id="Q114G8"/>
<comment type="pathway">
    <text evidence="1 8">Amino-acid biosynthesis; L-isoleucine biosynthesis; L-isoleucine from 2-oxobutanoate: step 1/4.</text>
</comment>
<comment type="similarity">
    <text evidence="3 8">Belongs to the acetolactate synthase small subunit family.</text>
</comment>
<evidence type="ECO:0000256" key="7">
    <source>
        <dbReference type="ARBA" id="ARBA00048670"/>
    </source>
</evidence>
<evidence type="ECO:0000259" key="9">
    <source>
        <dbReference type="PROSITE" id="PS51671"/>
    </source>
</evidence>
<protein>
    <recommendedName>
        <fullName evidence="8">Acetolactate synthase small subunit</fullName>
        <shortName evidence="8">AHAS</shortName>
        <shortName evidence="8">ALS</shortName>
        <ecNumber evidence="8">2.2.1.6</ecNumber>
    </recommendedName>
    <alternativeName>
        <fullName evidence="8">Acetohydroxy-acid synthase small subunit</fullName>
    </alternativeName>
</protein>
<dbReference type="PROSITE" id="PS51671">
    <property type="entry name" value="ACT"/>
    <property type="match status" value="1"/>
</dbReference>
<evidence type="ECO:0000256" key="8">
    <source>
        <dbReference type="RuleBase" id="RU368092"/>
    </source>
</evidence>
<keyword evidence="8 10" id="KW-0808">Transferase</keyword>
<dbReference type="InterPro" id="IPR002912">
    <property type="entry name" value="ACT_dom"/>
</dbReference>
<dbReference type="GO" id="GO:1990610">
    <property type="term" value="F:acetolactate synthase regulator activity"/>
    <property type="evidence" value="ECO:0007669"/>
    <property type="project" value="UniProtKB-UniRule"/>
</dbReference>
<organism evidence="10">
    <name type="scientific">Trichodesmium erythraeum (strain IMS101)</name>
    <dbReference type="NCBI Taxonomy" id="203124"/>
    <lineage>
        <taxon>Bacteria</taxon>
        <taxon>Bacillati</taxon>
        <taxon>Cyanobacteriota</taxon>
        <taxon>Cyanophyceae</taxon>
        <taxon>Oscillatoriophycideae</taxon>
        <taxon>Oscillatoriales</taxon>
        <taxon>Microcoleaceae</taxon>
        <taxon>Trichodesmium</taxon>
    </lineage>
</organism>
<dbReference type="InterPro" id="IPR019455">
    <property type="entry name" value="Acetolactate_synth_ssu_C"/>
</dbReference>
<dbReference type="InterPro" id="IPR004789">
    <property type="entry name" value="Acetalactate_synth_ssu"/>
</dbReference>
<dbReference type="OrthoDB" id="9787365at2"/>
<dbReference type="HOGENOM" id="CLU_055003_1_3_3"/>
<dbReference type="NCBIfam" id="NF008864">
    <property type="entry name" value="PRK11895.1"/>
    <property type="match status" value="1"/>
</dbReference>
<reference evidence="10" key="1">
    <citation type="submission" date="2006-06" db="EMBL/GenBank/DDBJ databases">
        <title>Complete sequence of Trichodesmium erythraeum IMS101.</title>
        <authorList>
            <consortium name="US DOE Joint Genome Institute"/>
            <person name="Copeland A."/>
            <person name="Lucas S."/>
            <person name="Lapidus A."/>
            <person name="Barry K."/>
            <person name="Detter J.C."/>
            <person name="Glavina del Rio T."/>
            <person name="Hammon N."/>
            <person name="Israni S."/>
            <person name="Dalin E."/>
            <person name="Tice H."/>
            <person name="Pitluck S."/>
            <person name="Kiss H."/>
            <person name="Munk A.C."/>
            <person name="Brettin T."/>
            <person name="Bruce D."/>
            <person name="Han C."/>
            <person name="Tapia R."/>
            <person name="Gilna P."/>
            <person name="Schmutz J."/>
            <person name="Larimer F."/>
            <person name="Land M."/>
            <person name="Hauser L."/>
            <person name="Kyrpides N."/>
            <person name="Kim E."/>
            <person name="Richardson P."/>
        </authorList>
    </citation>
    <scope>NUCLEOTIDE SEQUENCE [LARGE SCALE GENOMIC DNA]</scope>
    <source>
        <strain evidence="10">IMS101</strain>
    </source>
</reference>
<sequence>MKHTLSVLVEDEAGVLTRIAGLFARRGFNIESLAVGPAEQTGVSRITMVVPGDNGIIEQLTKQLYKLVNVLKVHDITAAPCVERELMLLKINATTSMRSEVIEIATIFRARVVDVGEDSLTIEVVGDPGKMVAIVQMLSKYGIREIARTGKIALTRESGVNTEFLKLQTSEV</sequence>
<dbReference type="eggNOG" id="COG0440">
    <property type="taxonomic scope" value="Bacteria"/>
</dbReference>
<dbReference type="PANTHER" id="PTHR30239">
    <property type="entry name" value="ACETOLACTATE SYNTHASE SMALL SUBUNIT"/>
    <property type="match status" value="1"/>
</dbReference>
<dbReference type="Gene3D" id="3.30.70.260">
    <property type="match status" value="1"/>
</dbReference>
<name>Q114G8_TRIEI</name>
<feature type="domain" description="ACT" evidence="9">
    <location>
        <begin position="4"/>
        <end position="78"/>
    </location>
</feature>
<dbReference type="Pfam" id="PF10369">
    <property type="entry name" value="ALS_ss_C"/>
    <property type="match status" value="1"/>
</dbReference>
<dbReference type="Gene3D" id="3.30.70.1150">
    <property type="entry name" value="ACT-like. Chain A, domain 2"/>
    <property type="match status" value="1"/>
</dbReference>
<evidence type="ECO:0000256" key="6">
    <source>
        <dbReference type="ARBA" id="ARBA00023304"/>
    </source>
</evidence>
<dbReference type="UniPathway" id="UPA00047">
    <property type="reaction ID" value="UER00055"/>
</dbReference>